<reference evidence="2" key="2">
    <citation type="submission" date="2025-08" db="UniProtKB">
        <authorList>
            <consortium name="Ensembl"/>
        </authorList>
    </citation>
    <scope>IDENTIFICATION</scope>
</reference>
<dbReference type="Gene3D" id="3.40.140.10">
    <property type="entry name" value="Cytidine Deaminase, domain 2"/>
    <property type="match status" value="1"/>
</dbReference>
<evidence type="ECO:0000313" key="3">
    <source>
        <dbReference type="Proteomes" id="UP000002280"/>
    </source>
</evidence>
<keyword evidence="1" id="KW-1133">Transmembrane helix</keyword>
<keyword evidence="1" id="KW-0812">Transmembrane</keyword>
<evidence type="ECO:0000313" key="2">
    <source>
        <dbReference type="Ensembl" id="ENSMODP00000054595.1"/>
    </source>
</evidence>
<dbReference type="Pfam" id="PF18778">
    <property type="entry name" value="NAD1"/>
    <property type="match status" value="1"/>
</dbReference>
<dbReference type="GeneTree" id="ENSGT00390000014243"/>
<dbReference type="OMA" id="TPCEEPP"/>
<dbReference type="InParanoid" id="A0A5F8H3T8"/>
<dbReference type="InterPro" id="IPR038953">
    <property type="entry name" value="APOBEC4"/>
</dbReference>
<dbReference type="Ensembl" id="ENSMODT00000009108.3">
    <property type="protein sequence ID" value="ENSMODP00000054595.1"/>
    <property type="gene ID" value="ENSMODG00000007206.3"/>
</dbReference>
<organism evidence="2 3">
    <name type="scientific">Monodelphis domestica</name>
    <name type="common">Gray short-tailed opossum</name>
    <dbReference type="NCBI Taxonomy" id="13616"/>
    <lineage>
        <taxon>Eukaryota</taxon>
        <taxon>Metazoa</taxon>
        <taxon>Chordata</taxon>
        <taxon>Craniata</taxon>
        <taxon>Vertebrata</taxon>
        <taxon>Euteleostomi</taxon>
        <taxon>Mammalia</taxon>
        <taxon>Metatheria</taxon>
        <taxon>Didelphimorphia</taxon>
        <taxon>Didelphidae</taxon>
        <taxon>Monodelphis</taxon>
    </lineage>
</organism>
<evidence type="ECO:0008006" key="4">
    <source>
        <dbReference type="Google" id="ProtNLM"/>
    </source>
</evidence>
<sequence length="377" mass="43229">MEPLYQEYLTNHGTVVKPYYWLALTLDCSKCPYHIQTGEEARVTHTEFYQLFGFPCGPSPQTKHLTFYELKTSSGNLVQKGQASSCTEYDTHPESMLFEMGSYLESLIHNNDNSEQISLYSNYCPCNEANHCCISKMYNFLMRYPDVNLNVYFSQLYHAETNFPVSAWNCEALQSLASLCDVSGAILYQPLWLARALADRHNAYEIRAITGVKPHFIDVLPQTTVNPNTKAQLDLQKCPLSNVFPQESSQVMNNQLPLMMMTPEQRTPIIFMLVPFGEQQPLSVGQNPSKPKNIVRHLNMPRMLLKETKDPRGPRAGKLVETVEIIEQFSDTKEAFQTPMVYKNFCILLHFLLWFNFVILSSYITGFNIILLELKVD</sequence>
<dbReference type="PANTHER" id="PTHR35672:SF1">
    <property type="entry name" value="C-U-EDITING ENZYME APOBEC-4-RELATED"/>
    <property type="match status" value="1"/>
</dbReference>
<feature type="transmembrane region" description="Helical" evidence="1">
    <location>
        <begin position="347"/>
        <end position="372"/>
    </location>
</feature>
<keyword evidence="1" id="KW-0472">Membrane</keyword>
<dbReference type="STRING" id="13616.ENSMODP00000054595"/>
<dbReference type="FunCoup" id="A0A5F8H3T8">
    <property type="interactions" value="3"/>
</dbReference>
<dbReference type="Proteomes" id="UP000002280">
    <property type="component" value="Chromosome 2"/>
</dbReference>
<evidence type="ECO:0000256" key="1">
    <source>
        <dbReference type="SAM" id="Phobius"/>
    </source>
</evidence>
<accession>A0A5F8H3T8</accession>
<dbReference type="AlphaFoldDB" id="A0A5F8H3T8"/>
<keyword evidence="3" id="KW-1185">Reference proteome</keyword>
<dbReference type="PANTHER" id="PTHR35672">
    <property type="entry name" value="C-U-EDITING ENZYME APOBEC-4-RELATED"/>
    <property type="match status" value="1"/>
</dbReference>
<reference evidence="2" key="3">
    <citation type="submission" date="2025-09" db="UniProtKB">
        <authorList>
            <consortium name="Ensembl"/>
        </authorList>
    </citation>
    <scope>IDENTIFICATION</scope>
</reference>
<reference evidence="2 3" key="1">
    <citation type="journal article" date="2007" name="Nature">
        <title>Genome of the marsupial Monodelphis domestica reveals innovation in non-coding sequences.</title>
        <authorList>
            <person name="Mikkelsen T.S."/>
            <person name="Wakefield M.J."/>
            <person name="Aken B."/>
            <person name="Amemiya C.T."/>
            <person name="Chang J.L."/>
            <person name="Duke S."/>
            <person name="Garber M."/>
            <person name="Gentles A.J."/>
            <person name="Goodstadt L."/>
            <person name="Heger A."/>
            <person name="Jurka J."/>
            <person name="Kamal M."/>
            <person name="Mauceli E."/>
            <person name="Searle S.M."/>
            <person name="Sharpe T."/>
            <person name="Baker M.L."/>
            <person name="Batzer M.A."/>
            <person name="Benos P.V."/>
            <person name="Belov K."/>
            <person name="Clamp M."/>
            <person name="Cook A."/>
            <person name="Cuff J."/>
            <person name="Das R."/>
            <person name="Davidow L."/>
            <person name="Deakin J.E."/>
            <person name="Fazzari M.J."/>
            <person name="Glass J.L."/>
            <person name="Grabherr M."/>
            <person name="Greally J.M."/>
            <person name="Gu W."/>
            <person name="Hore T.A."/>
            <person name="Huttley G.A."/>
            <person name="Kleber M."/>
            <person name="Jirtle R.L."/>
            <person name="Koina E."/>
            <person name="Lee J.T."/>
            <person name="Mahony S."/>
            <person name="Marra M.A."/>
            <person name="Miller R.D."/>
            <person name="Nicholls R.D."/>
            <person name="Oda M."/>
            <person name="Papenfuss A.T."/>
            <person name="Parra Z.E."/>
            <person name="Pollock D.D."/>
            <person name="Ray D.A."/>
            <person name="Schein J.E."/>
            <person name="Speed T.P."/>
            <person name="Thompson K."/>
            <person name="VandeBerg J.L."/>
            <person name="Wade C.M."/>
            <person name="Walker J.A."/>
            <person name="Waters P.D."/>
            <person name="Webber C."/>
            <person name="Weidman J.R."/>
            <person name="Xie X."/>
            <person name="Zody M.C."/>
            <person name="Baldwin J."/>
            <person name="Abdouelleil A."/>
            <person name="Abdulkadir J."/>
            <person name="Abebe A."/>
            <person name="Abera B."/>
            <person name="Abreu J."/>
            <person name="Acer S.C."/>
            <person name="Aftuck L."/>
            <person name="Alexander A."/>
            <person name="An P."/>
            <person name="Anderson E."/>
            <person name="Anderson S."/>
            <person name="Arachi H."/>
            <person name="Azer M."/>
            <person name="Bachantsang P."/>
            <person name="Barry A."/>
            <person name="Bayul T."/>
            <person name="Berlin A."/>
            <person name="Bessette D."/>
            <person name="Bloom T."/>
            <person name="Bloom T."/>
            <person name="Boguslavskiy L."/>
            <person name="Bonnet C."/>
            <person name="Boukhgalter B."/>
            <person name="Bourzgui I."/>
            <person name="Brown A."/>
            <person name="Cahill P."/>
            <person name="Channer S."/>
            <person name="Cheshatsang Y."/>
            <person name="Chuda L."/>
            <person name="Citroen M."/>
            <person name="Collymore A."/>
            <person name="Cooke P."/>
            <person name="Costello M."/>
            <person name="D'Aco K."/>
            <person name="Daza R."/>
            <person name="De Haan G."/>
            <person name="DeGray S."/>
            <person name="DeMaso C."/>
            <person name="Dhargay N."/>
            <person name="Dooley K."/>
            <person name="Dooley E."/>
            <person name="Doricent M."/>
            <person name="Dorje P."/>
            <person name="Dorjee K."/>
            <person name="Dupes A."/>
            <person name="Elong R."/>
            <person name="Falk J."/>
            <person name="Farina A."/>
            <person name="Faro S."/>
            <person name="Ferguson D."/>
            <person name="Fisher S."/>
            <person name="Foley C.D."/>
            <person name="Franke A."/>
            <person name="Friedrich D."/>
            <person name="Gadbois L."/>
            <person name="Gearin G."/>
            <person name="Gearin C.R."/>
            <person name="Giannoukos G."/>
            <person name="Goode T."/>
            <person name="Graham J."/>
            <person name="Grandbois E."/>
            <person name="Grewal S."/>
            <person name="Gyaltsen K."/>
            <person name="Hafez N."/>
            <person name="Hagos B."/>
            <person name="Hall J."/>
            <person name="Henson C."/>
            <person name="Hollinger A."/>
            <person name="Honan T."/>
            <person name="Huard M.D."/>
            <person name="Hughes L."/>
            <person name="Hurhula B."/>
            <person name="Husby M.E."/>
            <person name="Kamat A."/>
            <person name="Kanga B."/>
            <person name="Kashin S."/>
            <person name="Khazanovich D."/>
            <person name="Kisner P."/>
            <person name="Lance K."/>
            <person name="Lara M."/>
            <person name="Lee W."/>
            <person name="Lennon N."/>
            <person name="Letendre F."/>
            <person name="LeVine R."/>
            <person name="Lipovsky A."/>
            <person name="Liu X."/>
            <person name="Liu J."/>
            <person name="Liu S."/>
            <person name="Lokyitsang T."/>
            <person name="Lokyitsang Y."/>
            <person name="Lubonja R."/>
            <person name="Lui A."/>
            <person name="MacDonald P."/>
            <person name="Magnisalis V."/>
            <person name="Maru K."/>
            <person name="Matthews C."/>
            <person name="McCusker W."/>
            <person name="McDonough S."/>
            <person name="Mehta T."/>
            <person name="Meldrim J."/>
            <person name="Meneus L."/>
            <person name="Mihai O."/>
            <person name="Mihalev A."/>
            <person name="Mihova T."/>
            <person name="Mittelman R."/>
            <person name="Mlenga V."/>
            <person name="Montmayeur A."/>
            <person name="Mulrain L."/>
            <person name="Navidi A."/>
            <person name="Naylor J."/>
            <person name="Negash T."/>
            <person name="Nguyen T."/>
            <person name="Nguyen N."/>
            <person name="Nicol R."/>
            <person name="Norbu C."/>
            <person name="Norbu N."/>
            <person name="Novod N."/>
            <person name="O'Neill B."/>
            <person name="Osman S."/>
            <person name="Markiewicz E."/>
            <person name="Oyono O.L."/>
            <person name="Patti C."/>
            <person name="Phunkhang P."/>
            <person name="Pierre F."/>
            <person name="Priest M."/>
            <person name="Raghuraman S."/>
            <person name="Rege F."/>
            <person name="Reyes R."/>
            <person name="Rise C."/>
            <person name="Rogov P."/>
            <person name="Ross K."/>
            <person name="Ryan E."/>
            <person name="Settipalli S."/>
            <person name="Shea T."/>
            <person name="Sherpa N."/>
            <person name="Shi L."/>
            <person name="Shih D."/>
            <person name="Sparrow T."/>
            <person name="Spaulding J."/>
            <person name="Stalker J."/>
            <person name="Stange-Thomann N."/>
            <person name="Stavropoulos S."/>
            <person name="Stone C."/>
            <person name="Strader C."/>
            <person name="Tesfaye S."/>
            <person name="Thomson T."/>
            <person name="Thoulutsang Y."/>
            <person name="Thoulutsang D."/>
            <person name="Topham K."/>
            <person name="Topping I."/>
            <person name="Tsamla T."/>
            <person name="Vassiliev H."/>
            <person name="Vo A."/>
            <person name="Wangchuk T."/>
            <person name="Wangdi T."/>
            <person name="Weiand M."/>
            <person name="Wilkinson J."/>
            <person name="Wilson A."/>
            <person name="Yadav S."/>
            <person name="Young G."/>
            <person name="Yu Q."/>
            <person name="Zembek L."/>
            <person name="Zhong D."/>
            <person name="Zimmer A."/>
            <person name="Zwirko Z."/>
            <person name="Jaffe D.B."/>
            <person name="Alvarez P."/>
            <person name="Brockman W."/>
            <person name="Butler J."/>
            <person name="Chin C."/>
            <person name="Gnerre S."/>
            <person name="MacCallum I."/>
            <person name="Graves J.A."/>
            <person name="Ponting C.P."/>
            <person name="Breen M."/>
            <person name="Samollow P.B."/>
            <person name="Lander E.S."/>
            <person name="Lindblad-Toh K."/>
        </authorList>
    </citation>
    <scope>NUCLEOTIDE SEQUENCE [LARGE SCALE GENOMIC DNA]</scope>
</reference>
<name>A0A5F8H3T8_MONDO</name>
<proteinExistence type="predicted"/>
<protein>
    <recommendedName>
        <fullName evidence="4">CMP/dCMP-type deaminase domain-containing protein</fullName>
    </recommendedName>
</protein>